<dbReference type="Gene3D" id="1.10.10.2520">
    <property type="entry name" value="Cell wall hydrolase SleB, domain 1"/>
    <property type="match status" value="1"/>
</dbReference>
<organism evidence="3 4">
    <name type="scientific">Pontibaca methylaminivorans</name>
    <dbReference type="NCBI Taxonomy" id="515897"/>
    <lineage>
        <taxon>Bacteria</taxon>
        <taxon>Pseudomonadati</taxon>
        <taxon>Pseudomonadota</taxon>
        <taxon>Alphaproteobacteria</taxon>
        <taxon>Rhodobacterales</taxon>
        <taxon>Roseobacteraceae</taxon>
        <taxon>Pontibaca</taxon>
    </lineage>
</organism>
<reference evidence="3 4" key="1">
    <citation type="submission" date="2017-01" db="EMBL/GenBank/DDBJ databases">
        <authorList>
            <person name="Mah S.A."/>
            <person name="Swanson W.J."/>
            <person name="Moy G.W."/>
            <person name="Vacquier V.D."/>
        </authorList>
    </citation>
    <scope>NUCLEOTIDE SEQUENCE [LARGE SCALE GENOMIC DNA]</scope>
    <source>
        <strain evidence="3 4">DSM 21219</strain>
    </source>
</reference>
<keyword evidence="3" id="KW-0378">Hydrolase</keyword>
<dbReference type="InterPro" id="IPR011105">
    <property type="entry name" value="Cell_wall_hydrolase_SleB"/>
</dbReference>
<feature type="domain" description="Cell wall hydrolase SleB" evidence="2">
    <location>
        <begin position="117"/>
        <end position="224"/>
    </location>
</feature>
<gene>
    <name evidence="3" type="ORF">SAMN05421849_0769</name>
</gene>
<evidence type="ECO:0000256" key="1">
    <source>
        <dbReference type="SAM" id="MobiDB-lite"/>
    </source>
</evidence>
<dbReference type="GO" id="GO:0016787">
    <property type="term" value="F:hydrolase activity"/>
    <property type="evidence" value="ECO:0007669"/>
    <property type="project" value="UniProtKB-KW"/>
</dbReference>
<evidence type="ECO:0000313" key="4">
    <source>
        <dbReference type="Proteomes" id="UP000192455"/>
    </source>
</evidence>
<evidence type="ECO:0000313" key="3">
    <source>
        <dbReference type="EMBL" id="SIT77572.1"/>
    </source>
</evidence>
<sequence length="234" mass="25031">MNRHFVAVALATAFAAMLPIHQTRAESTIHPEAKSAAPAKGADFGLVESNTADPAQVATKVAAASTGPATSPRPPAELPKWIGKVSFTRSWIDSQPKAQGGEEFACLAEALYFEARGEAIRGQFAVAEVILNRTRAAQYPKTVCGVVRQGAGNSCQFSYACDGKSETISEKRAFERVAKVARATLDGTVPALTGGATHFHARHVQPSWAHTYVRTAEIGSHLFYRDSYQTASIN</sequence>
<dbReference type="Proteomes" id="UP000192455">
    <property type="component" value="Unassembled WGS sequence"/>
</dbReference>
<protein>
    <submittedName>
        <fullName evidence="3">Cell Wall Hydrolase</fullName>
    </submittedName>
</protein>
<feature type="region of interest" description="Disordered" evidence="1">
    <location>
        <begin position="58"/>
        <end position="78"/>
    </location>
</feature>
<name>A0A1R3WI91_9RHOB</name>
<dbReference type="Pfam" id="PF07486">
    <property type="entry name" value="Hydrolase_2"/>
    <property type="match status" value="1"/>
</dbReference>
<accession>A0A1R3WI91</accession>
<dbReference type="EMBL" id="FTPS01000001">
    <property type="protein sequence ID" value="SIT77572.1"/>
    <property type="molecule type" value="Genomic_DNA"/>
</dbReference>
<dbReference type="AlphaFoldDB" id="A0A1R3WI91"/>
<dbReference type="STRING" id="515897.SAMN05421849_0769"/>
<keyword evidence="4" id="KW-1185">Reference proteome</keyword>
<evidence type="ECO:0000259" key="2">
    <source>
        <dbReference type="Pfam" id="PF07486"/>
    </source>
</evidence>
<proteinExistence type="predicted"/>
<dbReference type="InterPro" id="IPR042047">
    <property type="entry name" value="SleB_dom1"/>
</dbReference>
<dbReference type="RefSeq" id="WP_076647612.1">
    <property type="nucleotide sequence ID" value="NZ_FTPS01000001.1"/>
</dbReference>